<dbReference type="InterPro" id="IPR058488">
    <property type="entry name" value="DUF8175"/>
</dbReference>
<comment type="caution">
    <text evidence="4">The sequence shown here is derived from an EMBL/GenBank/DDBJ whole genome shotgun (WGS) entry which is preliminary data.</text>
</comment>
<proteinExistence type="predicted"/>
<dbReference type="Pfam" id="PF26526">
    <property type="entry name" value="DUF8175"/>
    <property type="match status" value="1"/>
</dbReference>
<dbReference type="EMBL" id="JACGWZ010000010">
    <property type="protein sequence ID" value="MBA8827792.1"/>
    <property type="molecule type" value="Genomic_DNA"/>
</dbReference>
<organism evidence="4 5">
    <name type="scientific">Halosaccharopolyspora lacisalsi</name>
    <dbReference type="NCBI Taxonomy" id="1000566"/>
    <lineage>
        <taxon>Bacteria</taxon>
        <taxon>Bacillati</taxon>
        <taxon>Actinomycetota</taxon>
        <taxon>Actinomycetes</taxon>
        <taxon>Pseudonocardiales</taxon>
        <taxon>Pseudonocardiaceae</taxon>
        <taxon>Halosaccharopolyspora</taxon>
    </lineage>
</organism>
<keyword evidence="5" id="KW-1185">Reference proteome</keyword>
<keyword evidence="2" id="KW-1133">Transmembrane helix</keyword>
<keyword evidence="2" id="KW-0812">Transmembrane</keyword>
<evidence type="ECO:0000313" key="4">
    <source>
        <dbReference type="EMBL" id="MBA8827792.1"/>
    </source>
</evidence>
<accession>A0A839E0R4</accession>
<gene>
    <name evidence="4" type="ORF">FHX42_005199</name>
</gene>
<feature type="region of interest" description="Disordered" evidence="1">
    <location>
        <begin position="41"/>
        <end position="67"/>
    </location>
</feature>
<keyword evidence="2" id="KW-0472">Membrane</keyword>
<protein>
    <recommendedName>
        <fullName evidence="3">DUF8175 domain-containing protein</fullName>
    </recommendedName>
</protein>
<evidence type="ECO:0000256" key="2">
    <source>
        <dbReference type="SAM" id="Phobius"/>
    </source>
</evidence>
<evidence type="ECO:0000256" key="1">
    <source>
        <dbReference type="SAM" id="MobiDB-lite"/>
    </source>
</evidence>
<dbReference type="AlphaFoldDB" id="A0A839E0R4"/>
<evidence type="ECO:0000259" key="3">
    <source>
        <dbReference type="Pfam" id="PF26526"/>
    </source>
</evidence>
<name>A0A839E0R4_9PSEU</name>
<feature type="transmembrane region" description="Helical" evidence="2">
    <location>
        <begin position="17"/>
        <end position="37"/>
    </location>
</feature>
<sequence length="226" mass="24329">MSYVVSETTGAARRRRWPWVVAAVVVLLLVATTAFWLGRSNSQPAARPTSPAPSPSEQQGPWGPLQWRPVADSPLPFSAEHGPRTVTDGLARGFSHDKAGAVLAALHISTRASSAAGPRTYRAVVREQTYGDKQAQLSQLSRQSSSASAAATRPQQWWYAITGGDPRGDLVQVSLVASSEQSRQMGGYAHLTRTLSWRNGDWRLQVPTPAPELRTSTAGHTRIGGP</sequence>
<dbReference type="RefSeq" id="WP_182546952.1">
    <property type="nucleotide sequence ID" value="NZ_JACGWZ010000010.1"/>
</dbReference>
<feature type="domain" description="DUF8175" evidence="3">
    <location>
        <begin position="41"/>
        <end position="211"/>
    </location>
</feature>
<reference evidence="4 5" key="1">
    <citation type="submission" date="2020-07" db="EMBL/GenBank/DDBJ databases">
        <title>Sequencing the genomes of 1000 actinobacteria strains.</title>
        <authorList>
            <person name="Klenk H.-P."/>
        </authorList>
    </citation>
    <scope>NUCLEOTIDE SEQUENCE [LARGE SCALE GENOMIC DNA]</scope>
    <source>
        <strain evidence="4 5">DSM 45975</strain>
    </source>
</reference>
<evidence type="ECO:0000313" key="5">
    <source>
        <dbReference type="Proteomes" id="UP000569329"/>
    </source>
</evidence>
<dbReference type="Proteomes" id="UP000569329">
    <property type="component" value="Unassembled WGS sequence"/>
</dbReference>
<feature type="region of interest" description="Disordered" evidence="1">
    <location>
        <begin position="207"/>
        <end position="226"/>
    </location>
</feature>